<dbReference type="InterPro" id="IPR010982">
    <property type="entry name" value="Lambda_DNA-bd_dom_sf"/>
</dbReference>
<dbReference type="PROSITE" id="PS50943">
    <property type="entry name" value="HTH_CROC1"/>
    <property type="match status" value="1"/>
</dbReference>
<feature type="domain" description="HTH cro/C1-type" evidence="1">
    <location>
        <begin position="11"/>
        <end position="65"/>
    </location>
</feature>
<dbReference type="SUPFAM" id="SSF47413">
    <property type="entry name" value="lambda repressor-like DNA-binding domains"/>
    <property type="match status" value="1"/>
</dbReference>
<dbReference type="InterPro" id="IPR001387">
    <property type="entry name" value="Cro/C1-type_HTH"/>
</dbReference>
<sequence length="219" mass="25299">MMWQEIATSEIIRRVVDCGVSKSELARLLGVDRKTIYRWLKGENKPTKVPLYKLEKLFDLLEDRLTDSYFSRNHGGPPSNFFSFKVTQVPAEIIKSHDGKPISQRELRMRLMGVKATLSKGESRVLRGSLAKLTWFAGIFNITYKVLLDDSALLIREYLKDHKVKRKYVAELALAALRVASARIAYKLDDVKLKMLFEDELVDEAMYRHFIAELAKQFL</sequence>
<gene>
    <name evidence="2" type="ORF">DRJ31_10270</name>
</gene>
<reference evidence="2 3" key="1">
    <citation type="submission" date="2018-06" db="EMBL/GenBank/DDBJ databases">
        <title>Extensive metabolic versatility and redundancy in microbially diverse, dynamic hydrothermal sediments.</title>
        <authorList>
            <person name="Dombrowski N."/>
            <person name="Teske A."/>
            <person name="Baker B.J."/>
        </authorList>
    </citation>
    <scope>NUCLEOTIDE SEQUENCE [LARGE SCALE GENOMIC DNA]</scope>
    <source>
        <strain evidence="2">B66_G16</strain>
    </source>
</reference>
<name>A0A497EKK2_9CREN</name>
<evidence type="ECO:0000313" key="2">
    <source>
        <dbReference type="EMBL" id="RLE46211.1"/>
    </source>
</evidence>
<dbReference type="CDD" id="cd00093">
    <property type="entry name" value="HTH_XRE"/>
    <property type="match status" value="1"/>
</dbReference>
<comment type="caution">
    <text evidence="2">The sequence shown here is derived from an EMBL/GenBank/DDBJ whole genome shotgun (WGS) entry which is preliminary data.</text>
</comment>
<proteinExistence type="predicted"/>
<dbReference type="Gene3D" id="1.10.260.40">
    <property type="entry name" value="lambda repressor-like DNA-binding domains"/>
    <property type="match status" value="1"/>
</dbReference>
<organism evidence="2 3">
    <name type="scientific">Thermoproteota archaeon</name>
    <dbReference type="NCBI Taxonomy" id="2056631"/>
    <lineage>
        <taxon>Archaea</taxon>
        <taxon>Thermoproteota</taxon>
    </lineage>
</organism>
<accession>A0A497EKK2</accession>
<dbReference type="SMART" id="SM00530">
    <property type="entry name" value="HTH_XRE"/>
    <property type="match status" value="1"/>
</dbReference>
<dbReference type="Pfam" id="PF01381">
    <property type="entry name" value="HTH_3"/>
    <property type="match status" value="1"/>
</dbReference>
<dbReference type="AlphaFoldDB" id="A0A497EKK2"/>
<evidence type="ECO:0000313" key="3">
    <source>
        <dbReference type="Proteomes" id="UP000278475"/>
    </source>
</evidence>
<protein>
    <recommendedName>
        <fullName evidence="1">HTH cro/C1-type domain-containing protein</fullName>
    </recommendedName>
</protein>
<dbReference type="GO" id="GO:0003677">
    <property type="term" value="F:DNA binding"/>
    <property type="evidence" value="ECO:0007669"/>
    <property type="project" value="InterPro"/>
</dbReference>
<evidence type="ECO:0000259" key="1">
    <source>
        <dbReference type="PROSITE" id="PS50943"/>
    </source>
</evidence>
<dbReference type="Proteomes" id="UP000278475">
    <property type="component" value="Unassembled WGS sequence"/>
</dbReference>
<dbReference type="EMBL" id="QMQV01000198">
    <property type="protein sequence ID" value="RLE46211.1"/>
    <property type="molecule type" value="Genomic_DNA"/>
</dbReference>